<name>W7XE64_TETTS</name>
<dbReference type="KEGG" id="tet:TTHERM_000161099"/>
<evidence type="ECO:0000256" key="1">
    <source>
        <dbReference type="SAM" id="SignalP"/>
    </source>
</evidence>
<accession>W7XE64</accession>
<dbReference type="AlphaFoldDB" id="W7XE64"/>
<proteinExistence type="predicted"/>
<evidence type="ECO:0000313" key="2">
    <source>
        <dbReference type="EMBL" id="EWS75957.1"/>
    </source>
</evidence>
<dbReference type="GeneID" id="24437623"/>
<feature type="signal peptide" evidence="1">
    <location>
        <begin position="1"/>
        <end position="20"/>
    </location>
</feature>
<dbReference type="EMBL" id="GG662820">
    <property type="protein sequence ID" value="EWS75957.1"/>
    <property type="molecule type" value="Genomic_DNA"/>
</dbReference>
<reference evidence="3" key="1">
    <citation type="journal article" date="2006" name="PLoS Biol.">
        <title>Macronuclear genome sequence of the ciliate Tetrahymena thermophila, a model eukaryote.</title>
        <authorList>
            <person name="Eisen J.A."/>
            <person name="Coyne R.S."/>
            <person name="Wu M."/>
            <person name="Wu D."/>
            <person name="Thiagarajan M."/>
            <person name="Wortman J.R."/>
            <person name="Badger J.H."/>
            <person name="Ren Q."/>
            <person name="Amedeo P."/>
            <person name="Jones K.M."/>
            <person name="Tallon L.J."/>
            <person name="Delcher A.L."/>
            <person name="Salzberg S.L."/>
            <person name="Silva J.C."/>
            <person name="Haas B.J."/>
            <person name="Majoros W.H."/>
            <person name="Farzad M."/>
            <person name="Carlton J.M."/>
            <person name="Smith R.K. Jr."/>
            <person name="Garg J."/>
            <person name="Pearlman R.E."/>
            <person name="Karrer K.M."/>
            <person name="Sun L."/>
            <person name="Manning G."/>
            <person name="Elde N.C."/>
            <person name="Turkewitz A.P."/>
            <person name="Asai D.J."/>
            <person name="Wilkes D.E."/>
            <person name="Wang Y."/>
            <person name="Cai H."/>
            <person name="Collins K."/>
            <person name="Stewart B.A."/>
            <person name="Lee S.R."/>
            <person name="Wilamowska K."/>
            <person name="Weinberg Z."/>
            <person name="Ruzzo W.L."/>
            <person name="Wloga D."/>
            <person name="Gaertig J."/>
            <person name="Frankel J."/>
            <person name="Tsao C.-C."/>
            <person name="Gorovsky M.A."/>
            <person name="Keeling P.J."/>
            <person name="Waller R.F."/>
            <person name="Patron N.J."/>
            <person name="Cherry J.M."/>
            <person name="Stover N.A."/>
            <person name="Krieger C.J."/>
            <person name="del Toro C."/>
            <person name="Ryder H.F."/>
            <person name="Williamson S.C."/>
            <person name="Barbeau R.A."/>
            <person name="Hamilton E.P."/>
            <person name="Orias E."/>
        </authorList>
    </citation>
    <scope>NUCLEOTIDE SEQUENCE [LARGE SCALE GENOMIC DNA]</scope>
    <source>
        <strain evidence="3">SB210</strain>
    </source>
</reference>
<dbReference type="RefSeq" id="XP_012651475.1">
    <property type="nucleotide sequence ID" value="XM_012796021.1"/>
</dbReference>
<gene>
    <name evidence="2" type="ORF">TTHERM_000161099</name>
</gene>
<evidence type="ECO:0000313" key="3">
    <source>
        <dbReference type="Proteomes" id="UP000009168"/>
    </source>
</evidence>
<dbReference type="InParanoid" id="W7XE64"/>
<keyword evidence="1" id="KW-0732">Signal</keyword>
<protein>
    <recommendedName>
        <fullName evidence="4">Transmembrane protein</fullName>
    </recommendedName>
</protein>
<dbReference type="Proteomes" id="UP000009168">
    <property type="component" value="Unassembled WGS sequence"/>
</dbReference>
<organism evidence="2 3">
    <name type="scientific">Tetrahymena thermophila (strain SB210)</name>
    <dbReference type="NCBI Taxonomy" id="312017"/>
    <lineage>
        <taxon>Eukaryota</taxon>
        <taxon>Sar</taxon>
        <taxon>Alveolata</taxon>
        <taxon>Ciliophora</taxon>
        <taxon>Intramacronucleata</taxon>
        <taxon>Oligohymenophorea</taxon>
        <taxon>Hymenostomatida</taxon>
        <taxon>Tetrahymenina</taxon>
        <taxon>Tetrahymenidae</taxon>
        <taxon>Tetrahymena</taxon>
    </lineage>
</organism>
<sequence length="78" mass="9625">MYLLPCLIEFLILFLQHKRAIRLLQQIYFIQLFRLLKKQSFIKIKGIFHEASNLNNYIQNQGKRLYELYMKDKLEFQN</sequence>
<keyword evidence="3" id="KW-1185">Reference proteome</keyword>
<feature type="chain" id="PRO_5004905923" description="Transmembrane protein" evidence="1">
    <location>
        <begin position="21"/>
        <end position="78"/>
    </location>
</feature>
<evidence type="ECO:0008006" key="4">
    <source>
        <dbReference type="Google" id="ProtNLM"/>
    </source>
</evidence>